<evidence type="ECO:0000313" key="3">
    <source>
        <dbReference type="EMBL" id="KAF3338436.1"/>
    </source>
</evidence>
<proteinExistence type="predicted"/>
<dbReference type="GO" id="GO:0032259">
    <property type="term" value="P:methylation"/>
    <property type="evidence" value="ECO:0007669"/>
    <property type="project" value="UniProtKB-KW"/>
</dbReference>
<dbReference type="InterPro" id="IPR042086">
    <property type="entry name" value="MeTrfase_capping"/>
</dbReference>
<keyword evidence="3" id="KW-0489">Methyltransferase</keyword>
<dbReference type="Gene3D" id="1.10.1200.270">
    <property type="entry name" value="Methyltransferase, alpha-helical capping domain"/>
    <property type="match status" value="1"/>
</dbReference>
<keyword evidence="4" id="KW-1185">Reference proteome</keyword>
<dbReference type="OrthoDB" id="638608at2759"/>
<gene>
    <name evidence="3" type="ORF">FCM35_KLT17273</name>
</gene>
<dbReference type="EMBL" id="SWLB01000005">
    <property type="protein sequence ID" value="KAF3338436.1"/>
    <property type="molecule type" value="Genomic_DNA"/>
</dbReference>
<evidence type="ECO:0000256" key="1">
    <source>
        <dbReference type="ARBA" id="ARBA00022723"/>
    </source>
</evidence>
<sequence length="372" mass="42043">MDVEKVLCMVGGSSETSYAANSTIPRKALLRIRPMLKEAVTEIYRNLRLEKMTVADLGCSSGPNTLLLLSEVIRIISNQCLKTGQQPPEMQFFLNDLCNNDFNNIFQSLDRLEESLRAEKVTISVPYFVAGLPGSFYGRLFPRQSVQFFHSTFCLQWISQVPQDIGDKRNGKPLNKGNIYIGKTSPPLVGKLYQEQFRSDFSNFLKLRCDELVPCGQMVLSFLGRNKNDILDGEWSIIWGLLAKSLDSMVQEGLVEEENLDTFNLPFYTPSAEEVEAIITLQGLFDIIRFQPFESNLDPFHDLDDDVVHDNVQRGANCSKVIRSVIESMIASHFGSTIVDDLFSRFATHVAKHLLTEKLNFPVLALSLKKKE</sequence>
<dbReference type="Gene3D" id="3.40.50.150">
    <property type="entry name" value="Vaccinia Virus protein VP39"/>
    <property type="match status" value="1"/>
</dbReference>
<accession>A0A833RM85</accession>
<protein>
    <submittedName>
        <fullName evidence="3">Anthranilate O-methyltransferase 3-like protein</fullName>
    </submittedName>
</protein>
<dbReference type="PANTHER" id="PTHR31009">
    <property type="entry name" value="S-ADENOSYL-L-METHIONINE:CARBOXYL METHYLTRANSFERASE FAMILY PROTEIN"/>
    <property type="match status" value="1"/>
</dbReference>
<keyword evidence="2" id="KW-0460">Magnesium</keyword>
<dbReference type="SUPFAM" id="SSF53335">
    <property type="entry name" value="S-adenosyl-L-methionine-dependent methyltransferases"/>
    <property type="match status" value="1"/>
</dbReference>
<dbReference type="GO" id="GO:0046872">
    <property type="term" value="F:metal ion binding"/>
    <property type="evidence" value="ECO:0007669"/>
    <property type="project" value="UniProtKB-KW"/>
</dbReference>
<keyword evidence="1" id="KW-0479">Metal-binding</keyword>
<name>A0A833RM85_9POAL</name>
<keyword evidence="3" id="KW-0808">Transferase</keyword>
<reference evidence="3" key="1">
    <citation type="submission" date="2020-01" db="EMBL/GenBank/DDBJ databases">
        <title>Genome sequence of Kobresia littledalei, the first chromosome-level genome in the family Cyperaceae.</title>
        <authorList>
            <person name="Qu G."/>
        </authorList>
    </citation>
    <scope>NUCLEOTIDE SEQUENCE</scope>
    <source>
        <strain evidence="3">C.B.Clarke</strain>
        <tissue evidence="3">Leaf</tissue>
    </source>
</reference>
<organism evidence="3 4">
    <name type="scientific">Carex littledalei</name>
    <dbReference type="NCBI Taxonomy" id="544730"/>
    <lineage>
        <taxon>Eukaryota</taxon>
        <taxon>Viridiplantae</taxon>
        <taxon>Streptophyta</taxon>
        <taxon>Embryophyta</taxon>
        <taxon>Tracheophyta</taxon>
        <taxon>Spermatophyta</taxon>
        <taxon>Magnoliopsida</taxon>
        <taxon>Liliopsida</taxon>
        <taxon>Poales</taxon>
        <taxon>Cyperaceae</taxon>
        <taxon>Cyperoideae</taxon>
        <taxon>Cariceae</taxon>
        <taxon>Carex</taxon>
        <taxon>Carex subgen. Euthyceras</taxon>
    </lineage>
</organism>
<dbReference type="GO" id="GO:0008168">
    <property type="term" value="F:methyltransferase activity"/>
    <property type="evidence" value="ECO:0007669"/>
    <property type="project" value="UniProtKB-KW"/>
</dbReference>
<evidence type="ECO:0000256" key="2">
    <source>
        <dbReference type="ARBA" id="ARBA00022842"/>
    </source>
</evidence>
<dbReference type="InterPro" id="IPR005299">
    <property type="entry name" value="MeTrfase_7"/>
</dbReference>
<dbReference type="Pfam" id="PF03492">
    <property type="entry name" value="Methyltransf_7"/>
    <property type="match status" value="1"/>
</dbReference>
<evidence type="ECO:0000313" key="4">
    <source>
        <dbReference type="Proteomes" id="UP000623129"/>
    </source>
</evidence>
<dbReference type="AlphaFoldDB" id="A0A833RM85"/>
<dbReference type="InterPro" id="IPR029063">
    <property type="entry name" value="SAM-dependent_MTases_sf"/>
</dbReference>
<comment type="caution">
    <text evidence="3">The sequence shown here is derived from an EMBL/GenBank/DDBJ whole genome shotgun (WGS) entry which is preliminary data.</text>
</comment>
<dbReference type="Proteomes" id="UP000623129">
    <property type="component" value="Unassembled WGS sequence"/>
</dbReference>